<comment type="similarity">
    <text evidence="1">Belongs to the bacterial solute-binding protein 5 family.</text>
</comment>
<keyword evidence="3 4" id="KW-0732">Signal</keyword>
<dbReference type="GO" id="GO:1904680">
    <property type="term" value="F:peptide transmembrane transporter activity"/>
    <property type="evidence" value="ECO:0007669"/>
    <property type="project" value="TreeGrafter"/>
</dbReference>
<dbReference type="Gene3D" id="3.40.190.10">
    <property type="entry name" value="Periplasmic binding protein-like II"/>
    <property type="match status" value="1"/>
</dbReference>
<dbReference type="SUPFAM" id="SSF53850">
    <property type="entry name" value="Periplasmic binding protein-like II"/>
    <property type="match status" value="1"/>
</dbReference>
<feature type="signal peptide" evidence="4">
    <location>
        <begin position="1"/>
        <end position="27"/>
    </location>
</feature>
<feature type="chain" id="PRO_5031335634" evidence="4">
    <location>
        <begin position="28"/>
        <end position="528"/>
    </location>
</feature>
<comment type="caution">
    <text evidence="6">The sequence shown here is derived from an EMBL/GenBank/DDBJ whole genome shotgun (WGS) entry which is preliminary data.</text>
</comment>
<accession>A0A7X0PBC1</accession>
<dbReference type="InterPro" id="IPR000914">
    <property type="entry name" value="SBP_5_dom"/>
</dbReference>
<sequence>MNPVRPPTLRRLAATLALAALAPWATAATLRFADQGDAMSMDPHSMQESFQLSFLANIYEPLVGRGRDFQLIPMLATQWEQTAPTVWRFHLRRGVRFQDGTPFTADDVLFSYERTRSEPSDTKLYVAPLKEMRKIDAHTIEMVTRDPFPTLPDLISGWLIMGKAWSEKNQSAVPTDVRKGKENFASLHANGTGPFMLVSRQPGVRTVLKASPTWWGQKEHNLDEVVFTPIANDATRVAALVSGEVDLMEPVPLQDIQRLQSDPKLKVLQSPELRTMYLGLDVGRDELLFSSVKGKNPLKDLRVRRALYQAIDIETIRSKVMRGSALPAGLPLAPGVRGHEADLDKRLPYDPAAARKLLAEAGYPEGFELGLHCPTDRYVNDAEICQAVSSMWTKVGVKTTLSAETKSLYLPKALKREVSAFLLGWQPASNDAHNTLWALLNTPGKDGQGRFNLGSYSNPRLDELTQQIGVEADPARRQALMRTALTLVNAELPLLPLHTQNLAWGARRAMDLVQPPDNSVPLRYILMK</sequence>
<evidence type="ECO:0000259" key="5">
    <source>
        <dbReference type="Pfam" id="PF00496"/>
    </source>
</evidence>
<dbReference type="InterPro" id="IPR030678">
    <property type="entry name" value="Peptide/Ni-bd"/>
</dbReference>
<keyword evidence="7" id="KW-1185">Reference proteome</keyword>
<evidence type="ECO:0000256" key="4">
    <source>
        <dbReference type="SAM" id="SignalP"/>
    </source>
</evidence>
<dbReference type="Proteomes" id="UP000575083">
    <property type="component" value="Unassembled WGS sequence"/>
</dbReference>
<keyword evidence="2" id="KW-0813">Transport</keyword>
<gene>
    <name evidence="6" type="ORF">HNP48_001424</name>
</gene>
<dbReference type="GO" id="GO:0043190">
    <property type="term" value="C:ATP-binding cassette (ABC) transporter complex"/>
    <property type="evidence" value="ECO:0007669"/>
    <property type="project" value="InterPro"/>
</dbReference>
<dbReference type="Pfam" id="PF00496">
    <property type="entry name" value="SBP_bac_5"/>
    <property type="match status" value="1"/>
</dbReference>
<dbReference type="CDD" id="cd08498">
    <property type="entry name" value="PBP2_NikA_DppA_OppA_like_2"/>
    <property type="match status" value="1"/>
</dbReference>
<evidence type="ECO:0000313" key="7">
    <source>
        <dbReference type="Proteomes" id="UP000575083"/>
    </source>
</evidence>
<dbReference type="EMBL" id="JACHLK010000002">
    <property type="protein sequence ID" value="MBB6558760.1"/>
    <property type="molecule type" value="Genomic_DNA"/>
</dbReference>
<reference evidence="6 7" key="1">
    <citation type="submission" date="2020-08" db="EMBL/GenBank/DDBJ databases">
        <title>Functional genomics of gut bacteria from endangered species of beetles.</title>
        <authorList>
            <person name="Carlos-Shanley C."/>
        </authorList>
    </citation>
    <scope>NUCLEOTIDE SEQUENCE [LARGE SCALE GENOMIC DNA]</scope>
    <source>
        <strain evidence="6 7">S00198</strain>
    </source>
</reference>
<dbReference type="Gene3D" id="3.10.105.10">
    <property type="entry name" value="Dipeptide-binding Protein, Domain 3"/>
    <property type="match status" value="1"/>
</dbReference>
<dbReference type="GO" id="GO:0030288">
    <property type="term" value="C:outer membrane-bounded periplasmic space"/>
    <property type="evidence" value="ECO:0007669"/>
    <property type="project" value="UniProtKB-ARBA"/>
</dbReference>
<dbReference type="GO" id="GO:0015833">
    <property type="term" value="P:peptide transport"/>
    <property type="evidence" value="ECO:0007669"/>
    <property type="project" value="TreeGrafter"/>
</dbReference>
<name>A0A7X0PBC1_9BURK</name>
<protein>
    <submittedName>
        <fullName evidence="6">Peptide/nickel transport system substrate-binding protein</fullName>
    </submittedName>
</protein>
<dbReference type="PANTHER" id="PTHR30290:SF9">
    <property type="entry name" value="OLIGOPEPTIDE-BINDING PROTEIN APPA"/>
    <property type="match status" value="1"/>
</dbReference>
<feature type="domain" description="Solute-binding protein family 5" evidence="5">
    <location>
        <begin position="71"/>
        <end position="444"/>
    </location>
</feature>
<evidence type="ECO:0000313" key="6">
    <source>
        <dbReference type="EMBL" id="MBB6558760.1"/>
    </source>
</evidence>
<dbReference type="InterPro" id="IPR039424">
    <property type="entry name" value="SBP_5"/>
</dbReference>
<dbReference type="RefSeq" id="WP_184856184.1">
    <property type="nucleotide sequence ID" value="NZ_JACHLK010000002.1"/>
</dbReference>
<dbReference type="Gene3D" id="3.90.76.10">
    <property type="entry name" value="Dipeptide-binding Protein, Domain 1"/>
    <property type="match status" value="1"/>
</dbReference>
<evidence type="ECO:0000256" key="2">
    <source>
        <dbReference type="ARBA" id="ARBA00022448"/>
    </source>
</evidence>
<evidence type="ECO:0000256" key="3">
    <source>
        <dbReference type="ARBA" id="ARBA00022729"/>
    </source>
</evidence>
<evidence type="ECO:0000256" key="1">
    <source>
        <dbReference type="ARBA" id="ARBA00005695"/>
    </source>
</evidence>
<dbReference type="PIRSF" id="PIRSF002741">
    <property type="entry name" value="MppA"/>
    <property type="match status" value="1"/>
</dbReference>
<organism evidence="6 7">
    <name type="scientific">Acidovorax soli</name>
    <dbReference type="NCBI Taxonomy" id="592050"/>
    <lineage>
        <taxon>Bacteria</taxon>
        <taxon>Pseudomonadati</taxon>
        <taxon>Pseudomonadota</taxon>
        <taxon>Betaproteobacteria</taxon>
        <taxon>Burkholderiales</taxon>
        <taxon>Comamonadaceae</taxon>
        <taxon>Acidovorax</taxon>
    </lineage>
</organism>
<dbReference type="PANTHER" id="PTHR30290">
    <property type="entry name" value="PERIPLASMIC BINDING COMPONENT OF ABC TRANSPORTER"/>
    <property type="match status" value="1"/>
</dbReference>
<proteinExistence type="inferred from homology"/>
<dbReference type="AlphaFoldDB" id="A0A7X0PBC1"/>